<gene>
    <name evidence="8" type="ORF">FOY91_14320</name>
</gene>
<dbReference type="PROSITE" id="PS00175">
    <property type="entry name" value="PG_MUTASE"/>
    <property type="match status" value="1"/>
</dbReference>
<keyword evidence="3" id="KW-0312">Gluconeogenesis</keyword>
<evidence type="ECO:0000256" key="6">
    <source>
        <dbReference type="PIRSR" id="PIRSR613078-1"/>
    </source>
</evidence>
<dbReference type="PANTHER" id="PTHR11931">
    <property type="entry name" value="PHOSPHOGLYCERATE MUTASE"/>
    <property type="match status" value="1"/>
</dbReference>
<evidence type="ECO:0000256" key="7">
    <source>
        <dbReference type="PIRSR" id="PIRSR613078-2"/>
    </source>
</evidence>
<comment type="similarity">
    <text evidence="1">Belongs to the phosphoglycerate mutase family. BPG-dependent PGAM subfamily.</text>
</comment>
<keyword evidence="4" id="KW-0324">Glycolysis</keyword>
<dbReference type="GO" id="GO:0006096">
    <property type="term" value="P:glycolytic process"/>
    <property type="evidence" value="ECO:0007669"/>
    <property type="project" value="UniProtKB-KW"/>
</dbReference>
<dbReference type="AlphaFoldDB" id="A0A558QZQ1"/>
<dbReference type="InterPro" id="IPR013078">
    <property type="entry name" value="His_Pase_superF_clade-1"/>
</dbReference>
<feature type="active site" description="Proton donor/acceptor" evidence="6">
    <location>
        <position position="107"/>
    </location>
</feature>
<keyword evidence="5" id="KW-0413">Isomerase</keyword>
<dbReference type="InterPro" id="IPR001345">
    <property type="entry name" value="PG/BPGM_mutase_AS"/>
</dbReference>
<name>A0A558QZQ1_9SPHN</name>
<dbReference type="EC" id="5.4.2.11" evidence="2"/>
<dbReference type="SMART" id="SM00855">
    <property type="entry name" value="PGAM"/>
    <property type="match status" value="1"/>
</dbReference>
<dbReference type="EMBL" id="VNIM01000062">
    <property type="protein sequence ID" value="TVV72567.1"/>
    <property type="molecule type" value="Genomic_DNA"/>
</dbReference>
<sequence>MSSRWPAVLWLVRHGQSAGNVARDAAHAEGLERIEISGRDVDVPLSPLGERQADALGHWFSTGHEDGRPEVIIASPYVRAIQTAHRFRDAGGAAPDEPICTDERLREKEFGILDGLTTPGVAAVYPDQAEFRRILGKFYHRPPGGESWCDVIFRLRSLMDTVSLHYPGKRVMIVAHQVVVLCMRYVIENLDEERILAIDREGDVANCSITEYRFDPDAGRDGNLVLERYNVTAPMADSAEAVTTAPDPIVAARG</sequence>
<evidence type="ECO:0000256" key="3">
    <source>
        <dbReference type="ARBA" id="ARBA00022432"/>
    </source>
</evidence>
<accession>A0A558QZQ1</accession>
<feature type="active site" description="Tele-phosphohistidine intermediate" evidence="6">
    <location>
        <position position="14"/>
    </location>
</feature>
<dbReference type="Gene3D" id="3.40.50.1240">
    <property type="entry name" value="Phosphoglycerate mutase-like"/>
    <property type="match status" value="1"/>
</dbReference>
<protein>
    <recommendedName>
        <fullName evidence="2">phosphoglycerate mutase (2,3-diphosphoglycerate-dependent)</fullName>
        <ecNumber evidence="2">5.4.2.11</ecNumber>
    </recommendedName>
</protein>
<dbReference type="GO" id="GO:0004619">
    <property type="term" value="F:phosphoglycerate mutase activity"/>
    <property type="evidence" value="ECO:0007669"/>
    <property type="project" value="UniProtKB-EC"/>
</dbReference>
<proteinExistence type="inferred from homology"/>
<dbReference type="Proteomes" id="UP000318681">
    <property type="component" value="Unassembled WGS sequence"/>
</dbReference>
<dbReference type="OrthoDB" id="5449373at2"/>
<evidence type="ECO:0000313" key="9">
    <source>
        <dbReference type="Proteomes" id="UP000318681"/>
    </source>
</evidence>
<comment type="caution">
    <text evidence="8">The sequence shown here is derived from an EMBL/GenBank/DDBJ whole genome shotgun (WGS) entry which is preliminary data.</text>
</comment>
<dbReference type="InterPro" id="IPR029033">
    <property type="entry name" value="His_PPase_superfam"/>
</dbReference>
<evidence type="ECO:0000256" key="2">
    <source>
        <dbReference type="ARBA" id="ARBA00012028"/>
    </source>
</evidence>
<evidence type="ECO:0000256" key="5">
    <source>
        <dbReference type="ARBA" id="ARBA00023235"/>
    </source>
</evidence>
<dbReference type="RefSeq" id="WP_145153324.1">
    <property type="nucleotide sequence ID" value="NZ_VNIM01000062.1"/>
</dbReference>
<evidence type="ECO:0000313" key="8">
    <source>
        <dbReference type="EMBL" id="TVV72567.1"/>
    </source>
</evidence>
<feature type="binding site" evidence="7">
    <location>
        <position position="79"/>
    </location>
    <ligand>
        <name>substrate</name>
    </ligand>
</feature>
<dbReference type="GO" id="GO:0006094">
    <property type="term" value="P:gluconeogenesis"/>
    <property type="evidence" value="ECO:0007669"/>
    <property type="project" value="UniProtKB-KW"/>
</dbReference>
<reference evidence="8 9" key="1">
    <citation type="submission" date="2019-07" db="EMBL/GenBank/DDBJ databases">
        <title>Sphingomonas solaris sp. nov., isolated from a solar panel from Boston, Massachusetts.</title>
        <authorList>
            <person name="Tanner K."/>
            <person name="Pascual J."/>
            <person name="Mancuso C."/>
            <person name="Pereto J."/>
            <person name="Khalil A."/>
            <person name="Vilanova C."/>
        </authorList>
    </citation>
    <scope>NUCLEOTIDE SEQUENCE [LARGE SCALE GENOMIC DNA]</scope>
    <source>
        <strain evidence="8 9">R4DWN</strain>
    </source>
</reference>
<evidence type="ECO:0000256" key="4">
    <source>
        <dbReference type="ARBA" id="ARBA00023152"/>
    </source>
</evidence>
<organism evidence="8 9">
    <name type="scientific">Alterirhizorhabdus solaris</name>
    <dbReference type="NCBI Taxonomy" id="2529389"/>
    <lineage>
        <taxon>Bacteria</taxon>
        <taxon>Pseudomonadati</taxon>
        <taxon>Pseudomonadota</taxon>
        <taxon>Alphaproteobacteria</taxon>
        <taxon>Sphingomonadales</taxon>
        <taxon>Rhizorhabdaceae</taxon>
        <taxon>Alterirhizorhabdus</taxon>
    </lineage>
</organism>
<dbReference type="Pfam" id="PF00300">
    <property type="entry name" value="His_Phos_1"/>
    <property type="match status" value="1"/>
</dbReference>
<feature type="binding site" evidence="7">
    <location>
        <begin position="13"/>
        <end position="20"/>
    </location>
    <ligand>
        <name>substrate</name>
    </ligand>
</feature>
<dbReference type="SUPFAM" id="SSF53254">
    <property type="entry name" value="Phosphoglycerate mutase-like"/>
    <property type="match status" value="1"/>
</dbReference>
<dbReference type="CDD" id="cd07067">
    <property type="entry name" value="HP_PGM_like"/>
    <property type="match status" value="1"/>
</dbReference>
<keyword evidence="9" id="KW-1185">Reference proteome</keyword>
<evidence type="ECO:0000256" key="1">
    <source>
        <dbReference type="ARBA" id="ARBA00006717"/>
    </source>
</evidence>
<dbReference type="InterPro" id="IPR005952">
    <property type="entry name" value="Phosphogly_mut1"/>
</dbReference>